<proteinExistence type="predicted"/>
<dbReference type="GO" id="GO:0009982">
    <property type="term" value="F:pseudouridine synthase activity"/>
    <property type="evidence" value="ECO:0007669"/>
    <property type="project" value="InterPro"/>
</dbReference>
<dbReference type="GO" id="GO:0003723">
    <property type="term" value="F:RNA binding"/>
    <property type="evidence" value="ECO:0007669"/>
    <property type="project" value="InterPro"/>
</dbReference>
<sequence length="406" mass="45471">MLAPRFALFRLLDGLAAFYKPPNANTDKLISFMKRQLSKDFNALPEEPPSLRVLLRPSENNSRTMTLVTVPDIVDSKLVVGRTFYPGDFMIYPIDPLDDMASGVQDGALRMATRFEQFSWLKTYHLTGMLGRASVDGTPLGATLLRSSWRHVTRQKLDRVLAGLQAQCRSSALLQAGLRPNSQTAYLALANRIPGQDLRSSTPAKRMGDLHERDHLLPPWERYRSLGAQTSGMITEDCGLDAEEARRQKAPCVHSIKCIQFEPPYFTLEVQVSCETFSFLIDLVANLGPRLRSTTLLSRARRVRHGRITAEHALLFKQCRIPDHLITRLNDYVRHELENVEDQPANDRFSESSGRSDILNAIVFDHDCTESPNLFTSLQICSKLGISEAPSNQAFGSQPAAHLSPV</sequence>
<dbReference type="GO" id="GO:0001522">
    <property type="term" value="P:pseudouridine synthesis"/>
    <property type="evidence" value="ECO:0007669"/>
    <property type="project" value="InterPro"/>
</dbReference>
<dbReference type="PANTHER" id="PTHR13195">
    <property type="entry name" value="PSEUDOURIDINE SYNTHASE-RELATED"/>
    <property type="match status" value="1"/>
</dbReference>
<dbReference type="Proteomes" id="UP000230066">
    <property type="component" value="Unassembled WGS sequence"/>
</dbReference>
<organism evidence="1 2">
    <name type="scientific">Fasciola hepatica</name>
    <name type="common">Liver fluke</name>
    <dbReference type="NCBI Taxonomy" id="6192"/>
    <lineage>
        <taxon>Eukaryota</taxon>
        <taxon>Metazoa</taxon>
        <taxon>Spiralia</taxon>
        <taxon>Lophotrochozoa</taxon>
        <taxon>Platyhelminthes</taxon>
        <taxon>Trematoda</taxon>
        <taxon>Digenea</taxon>
        <taxon>Plagiorchiida</taxon>
        <taxon>Echinostomata</taxon>
        <taxon>Echinostomatoidea</taxon>
        <taxon>Fasciolidae</taxon>
        <taxon>Fasciola</taxon>
    </lineage>
</organism>
<protein>
    <submittedName>
        <fullName evidence="1">tRNA pseudouridine synthase</fullName>
    </submittedName>
</protein>
<accession>A0A4E0R8I7</accession>
<evidence type="ECO:0000313" key="2">
    <source>
        <dbReference type="Proteomes" id="UP000230066"/>
    </source>
</evidence>
<reference evidence="1" key="1">
    <citation type="submission" date="2019-03" db="EMBL/GenBank/DDBJ databases">
        <title>Improved annotation for the trematode Fasciola hepatica.</title>
        <authorList>
            <person name="Choi Y.-J."/>
            <person name="Martin J."/>
            <person name="Mitreva M."/>
        </authorList>
    </citation>
    <scope>NUCLEOTIDE SEQUENCE [LARGE SCALE GENOMIC DNA]</scope>
</reference>
<dbReference type="InterPro" id="IPR020103">
    <property type="entry name" value="PsdUridine_synth_cat_dom_sf"/>
</dbReference>
<dbReference type="InterPro" id="IPR039048">
    <property type="entry name" value="Trub2"/>
</dbReference>
<dbReference type="AlphaFoldDB" id="A0A4E0R8I7"/>
<dbReference type="PANTHER" id="PTHR13195:SF0">
    <property type="entry name" value="PSEUDOURIDYLATE SYNTHASE TRUB2, MITOCHONDRIAL"/>
    <property type="match status" value="1"/>
</dbReference>
<keyword evidence="2" id="KW-1185">Reference proteome</keyword>
<gene>
    <name evidence="1" type="ORF">D915_006878</name>
</gene>
<dbReference type="EMBL" id="JXXN02002783">
    <property type="protein sequence ID" value="THD22404.1"/>
    <property type="molecule type" value="Genomic_DNA"/>
</dbReference>
<dbReference type="SUPFAM" id="SSF55120">
    <property type="entry name" value="Pseudouridine synthase"/>
    <property type="match status" value="1"/>
</dbReference>
<dbReference type="Gene3D" id="3.30.2350.10">
    <property type="entry name" value="Pseudouridine synthase"/>
    <property type="match status" value="1"/>
</dbReference>
<comment type="caution">
    <text evidence="1">The sequence shown here is derived from an EMBL/GenBank/DDBJ whole genome shotgun (WGS) entry which is preliminary data.</text>
</comment>
<evidence type="ECO:0000313" key="1">
    <source>
        <dbReference type="EMBL" id="THD22404.1"/>
    </source>
</evidence>
<name>A0A4E0R8I7_FASHE</name>